<feature type="domain" description="G5" evidence="2">
    <location>
        <begin position="141"/>
        <end position="220"/>
    </location>
</feature>
<dbReference type="OrthoDB" id="9798935at2"/>
<dbReference type="InterPro" id="IPR010611">
    <property type="entry name" value="3D_dom"/>
</dbReference>
<name>A0A162MUV1_9FIRM</name>
<evidence type="ECO:0000256" key="1">
    <source>
        <dbReference type="ARBA" id="ARBA00022729"/>
    </source>
</evidence>
<protein>
    <submittedName>
        <fullName evidence="3">Cell wall-binding protein YocH</fullName>
    </submittedName>
</protein>
<dbReference type="InterPro" id="IPR011098">
    <property type="entry name" value="G5_dom"/>
</dbReference>
<dbReference type="SMART" id="SM01208">
    <property type="entry name" value="G5"/>
    <property type="match status" value="1"/>
</dbReference>
<dbReference type="SUPFAM" id="SSF50685">
    <property type="entry name" value="Barwin-like endoglucanases"/>
    <property type="match status" value="1"/>
</dbReference>
<evidence type="ECO:0000259" key="2">
    <source>
        <dbReference type="PROSITE" id="PS51109"/>
    </source>
</evidence>
<dbReference type="InterPro" id="IPR007137">
    <property type="entry name" value="DUF348"/>
</dbReference>
<dbReference type="InterPro" id="IPR036908">
    <property type="entry name" value="RlpA-like_sf"/>
</dbReference>
<reference evidence="3 4" key="1">
    <citation type="submission" date="2015-12" db="EMBL/GenBank/DDBJ databases">
        <title>Draft genome of Thermovenabulum gondwanense isolated from a red thermophilic microbial mat colonisisng an outflow channel of a bore well.</title>
        <authorList>
            <person name="Patel B.K."/>
        </authorList>
    </citation>
    <scope>NUCLEOTIDE SEQUENCE [LARGE SCALE GENOMIC DNA]</scope>
    <source>
        <strain evidence="3 4">R270</strain>
    </source>
</reference>
<dbReference type="PANTHER" id="PTHR39160">
    <property type="entry name" value="CELL WALL-BINDING PROTEIN YOCH"/>
    <property type="match status" value="1"/>
</dbReference>
<sequence>MKLKFFKNSIASFLIAFFVFSAALGYTYLEKSVTIVDNGREMKVKTFSTTVGELLKEKNIILSRDDKVLPEPSQKLKEKDKIIIYRAFPVKIIDGGKEITVNTLADSVENIIKKAGLNLQEKDKVVPRKDEVINNSTEIKITRVDEKVIEEVRKIPFKTITRVDYNLHFGKQNIIQQGEDGEEKIITTIVYENGKVVDKSTRKVITKPAKPQIIVRGGLMVASRGGVEFAYTAKYRMLATAYTYTGNLTRMGTKPRVGVVAVDPEVIPLGSKLYVEGYGFARAEDTGGAIKGERIDIFVESEAIAQRFGRRWVTVYLLKE</sequence>
<dbReference type="PROSITE" id="PS51109">
    <property type="entry name" value="G5"/>
    <property type="match status" value="1"/>
</dbReference>
<keyword evidence="1" id="KW-0732">Signal</keyword>
<dbReference type="Proteomes" id="UP000075737">
    <property type="component" value="Unassembled WGS sequence"/>
</dbReference>
<dbReference type="InterPro" id="IPR051933">
    <property type="entry name" value="Resuscitation_pf_RpfB"/>
</dbReference>
<evidence type="ECO:0000313" key="4">
    <source>
        <dbReference type="Proteomes" id="UP000075737"/>
    </source>
</evidence>
<dbReference type="Pfam" id="PF06725">
    <property type="entry name" value="3D"/>
    <property type="match status" value="1"/>
</dbReference>
<dbReference type="Gene3D" id="2.40.40.10">
    <property type="entry name" value="RlpA-like domain"/>
    <property type="match status" value="1"/>
</dbReference>
<evidence type="ECO:0000313" key="3">
    <source>
        <dbReference type="EMBL" id="KYO67772.1"/>
    </source>
</evidence>
<gene>
    <name evidence="3" type="primary">yocH</name>
    <name evidence="3" type="ORF">ATZ99_04120</name>
</gene>
<dbReference type="GO" id="GO:0004553">
    <property type="term" value="F:hydrolase activity, hydrolyzing O-glycosyl compounds"/>
    <property type="evidence" value="ECO:0007669"/>
    <property type="project" value="InterPro"/>
</dbReference>
<dbReference type="PANTHER" id="PTHR39160:SF4">
    <property type="entry name" value="RESUSCITATION-PROMOTING FACTOR RPFB"/>
    <property type="match status" value="1"/>
</dbReference>
<dbReference type="PATRIC" id="fig|520767.4.peg.422"/>
<dbReference type="Pfam" id="PF07501">
    <property type="entry name" value="G5"/>
    <property type="match status" value="1"/>
</dbReference>
<dbReference type="Gene3D" id="2.20.230.10">
    <property type="entry name" value="Resuscitation-promoting factor rpfb"/>
    <property type="match status" value="1"/>
</dbReference>
<dbReference type="RefSeq" id="WP_068747590.1">
    <property type="nucleotide sequence ID" value="NZ_LOHZ01000020.1"/>
</dbReference>
<dbReference type="EMBL" id="LOHZ01000020">
    <property type="protein sequence ID" value="KYO67772.1"/>
    <property type="molecule type" value="Genomic_DNA"/>
</dbReference>
<dbReference type="STRING" id="520767.ATZ99_04120"/>
<keyword evidence="4" id="KW-1185">Reference proteome</keyword>
<dbReference type="AlphaFoldDB" id="A0A162MUV1"/>
<proteinExistence type="predicted"/>
<dbReference type="Pfam" id="PF03990">
    <property type="entry name" value="DUF348"/>
    <property type="match status" value="2"/>
</dbReference>
<organism evidence="3 4">
    <name type="scientific">Thermovenabulum gondwanense</name>
    <dbReference type="NCBI Taxonomy" id="520767"/>
    <lineage>
        <taxon>Bacteria</taxon>
        <taxon>Bacillati</taxon>
        <taxon>Bacillota</taxon>
        <taxon>Clostridia</taxon>
        <taxon>Thermosediminibacterales</taxon>
        <taxon>Thermosediminibacteraceae</taxon>
        <taxon>Thermovenabulum</taxon>
    </lineage>
</organism>
<dbReference type="GO" id="GO:0019867">
    <property type="term" value="C:outer membrane"/>
    <property type="evidence" value="ECO:0007669"/>
    <property type="project" value="InterPro"/>
</dbReference>
<dbReference type="CDD" id="cd22786">
    <property type="entry name" value="DPBB_YuiC-like"/>
    <property type="match status" value="1"/>
</dbReference>
<comment type="caution">
    <text evidence="3">The sequence shown here is derived from an EMBL/GenBank/DDBJ whole genome shotgun (WGS) entry which is preliminary data.</text>
</comment>
<accession>A0A162MUV1</accession>
<dbReference type="GO" id="GO:0009254">
    <property type="term" value="P:peptidoglycan turnover"/>
    <property type="evidence" value="ECO:0007669"/>
    <property type="project" value="InterPro"/>
</dbReference>